<dbReference type="PANTHER" id="PTHR37299">
    <property type="entry name" value="TRANSCRIPTIONAL REGULATOR-RELATED"/>
    <property type="match status" value="1"/>
</dbReference>
<feature type="modified residue" description="4-aspartylphosphate" evidence="1">
    <location>
        <position position="54"/>
    </location>
</feature>
<keyword evidence="1" id="KW-0597">Phosphoprotein</keyword>
<dbReference type="Gene3D" id="2.40.50.1020">
    <property type="entry name" value="LytTr DNA-binding domain"/>
    <property type="match status" value="1"/>
</dbReference>
<organism evidence="4 5">
    <name type="scientific">Spirosoma rhododendri</name>
    <dbReference type="NCBI Taxonomy" id="2728024"/>
    <lineage>
        <taxon>Bacteria</taxon>
        <taxon>Pseudomonadati</taxon>
        <taxon>Bacteroidota</taxon>
        <taxon>Cytophagia</taxon>
        <taxon>Cytophagales</taxon>
        <taxon>Cytophagaceae</taxon>
        <taxon>Spirosoma</taxon>
    </lineage>
</organism>
<dbReference type="RefSeq" id="WP_169549251.1">
    <property type="nucleotide sequence ID" value="NZ_CP051677.1"/>
</dbReference>
<dbReference type="GO" id="GO:0003677">
    <property type="term" value="F:DNA binding"/>
    <property type="evidence" value="ECO:0007669"/>
    <property type="project" value="InterPro"/>
</dbReference>
<evidence type="ECO:0000256" key="1">
    <source>
        <dbReference type="PROSITE-ProRule" id="PRU00169"/>
    </source>
</evidence>
<evidence type="ECO:0000313" key="5">
    <source>
        <dbReference type="Proteomes" id="UP000501128"/>
    </source>
</evidence>
<dbReference type="InterPro" id="IPR011006">
    <property type="entry name" value="CheY-like_superfamily"/>
</dbReference>
<dbReference type="GO" id="GO:0000156">
    <property type="term" value="F:phosphorelay response regulator activity"/>
    <property type="evidence" value="ECO:0007669"/>
    <property type="project" value="InterPro"/>
</dbReference>
<gene>
    <name evidence="4" type="ORF">HH216_01890</name>
</gene>
<dbReference type="InterPro" id="IPR046947">
    <property type="entry name" value="LytR-like"/>
</dbReference>
<dbReference type="AlphaFoldDB" id="A0A7L5DLJ1"/>
<dbReference type="InterPro" id="IPR001789">
    <property type="entry name" value="Sig_transdc_resp-reg_receiver"/>
</dbReference>
<sequence>MITAIALDDERPALDVIEAFCDRIDTIDLVKTFTRTGEARQFLAENPVDLVFLDINMPNESGLSFSRLIPPPTLVIFTTAYSEFAAESYEVEAIDYLLKPFSFERFQKSVERVQTRRQGLQQASGGDTDMPEPTHLYFRVDYGLVKITVADIRYIEGLDNYLKIHLIAGKPVVVRLTMKAMLDKLPAGQFVRVHRSFIVAFDKIQGVRNKLILMDDVELPVGSSYETEFFGRFGR</sequence>
<dbReference type="SMART" id="SM00850">
    <property type="entry name" value="LytTR"/>
    <property type="match status" value="1"/>
</dbReference>
<evidence type="ECO:0000259" key="3">
    <source>
        <dbReference type="PROSITE" id="PS50930"/>
    </source>
</evidence>
<dbReference type="PANTHER" id="PTHR37299:SF1">
    <property type="entry name" value="STAGE 0 SPORULATION PROTEIN A HOMOLOG"/>
    <property type="match status" value="1"/>
</dbReference>
<dbReference type="PROSITE" id="PS50930">
    <property type="entry name" value="HTH_LYTTR"/>
    <property type="match status" value="1"/>
</dbReference>
<dbReference type="Pfam" id="PF04397">
    <property type="entry name" value="LytTR"/>
    <property type="match status" value="1"/>
</dbReference>
<dbReference type="Proteomes" id="UP000501128">
    <property type="component" value="Chromosome"/>
</dbReference>
<protein>
    <submittedName>
        <fullName evidence="4">Response regulator transcription factor</fullName>
    </submittedName>
</protein>
<evidence type="ECO:0000259" key="2">
    <source>
        <dbReference type="PROSITE" id="PS50110"/>
    </source>
</evidence>
<feature type="domain" description="HTH LytTR-type" evidence="3">
    <location>
        <begin position="136"/>
        <end position="208"/>
    </location>
</feature>
<dbReference type="Gene3D" id="3.40.50.2300">
    <property type="match status" value="1"/>
</dbReference>
<dbReference type="Pfam" id="PF00072">
    <property type="entry name" value="Response_reg"/>
    <property type="match status" value="1"/>
</dbReference>
<keyword evidence="5" id="KW-1185">Reference proteome</keyword>
<dbReference type="EMBL" id="CP051677">
    <property type="protein sequence ID" value="QJD77308.1"/>
    <property type="molecule type" value="Genomic_DNA"/>
</dbReference>
<name>A0A7L5DLJ1_9BACT</name>
<dbReference type="SUPFAM" id="SSF52172">
    <property type="entry name" value="CheY-like"/>
    <property type="match status" value="1"/>
</dbReference>
<dbReference type="KEGG" id="srho:HH216_01890"/>
<proteinExistence type="predicted"/>
<accession>A0A7L5DLJ1</accession>
<dbReference type="InterPro" id="IPR007492">
    <property type="entry name" value="LytTR_DNA-bd_dom"/>
</dbReference>
<dbReference type="PROSITE" id="PS50110">
    <property type="entry name" value="RESPONSE_REGULATORY"/>
    <property type="match status" value="1"/>
</dbReference>
<reference evidence="4 5" key="1">
    <citation type="submission" date="2020-04" db="EMBL/GenBank/DDBJ databases">
        <title>Genome sequencing of novel species.</title>
        <authorList>
            <person name="Heo J."/>
            <person name="Kim S.-J."/>
            <person name="Kim J.-S."/>
            <person name="Hong S.-B."/>
            <person name="Kwon S.-W."/>
        </authorList>
    </citation>
    <scope>NUCLEOTIDE SEQUENCE [LARGE SCALE GENOMIC DNA]</scope>
    <source>
        <strain evidence="4 5">CJU-R4</strain>
    </source>
</reference>
<evidence type="ECO:0000313" key="4">
    <source>
        <dbReference type="EMBL" id="QJD77308.1"/>
    </source>
</evidence>
<feature type="domain" description="Response regulatory" evidence="2">
    <location>
        <begin position="3"/>
        <end position="114"/>
    </location>
</feature>
<dbReference type="SMART" id="SM00448">
    <property type="entry name" value="REC"/>
    <property type="match status" value="1"/>
</dbReference>